<reference evidence="1" key="1">
    <citation type="submission" date="2020-05" db="EMBL/GenBank/DDBJ databases">
        <title>Large-scale comparative analyses of tick genomes elucidate their genetic diversity and vector capacities.</title>
        <authorList>
            <person name="Jia N."/>
            <person name="Wang J."/>
            <person name="Shi W."/>
            <person name="Du L."/>
            <person name="Sun Y."/>
            <person name="Zhan W."/>
            <person name="Jiang J."/>
            <person name="Wang Q."/>
            <person name="Zhang B."/>
            <person name="Ji P."/>
            <person name="Sakyi L.B."/>
            <person name="Cui X."/>
            <person name="Yuan T."/>
            <person name="Jiang B."/>
            <person name="Yang W."/>
            <person name="Lam T.T.-Y."/>
            <person name="Chang Q."/>
            <person name="Ding S."/>
            <person name="Wang X."/>
            <person name="Zhu J."/>
            <person name="Ruan X."/>
            <person name="Zhao L."/>
            <person name="Wei J."/>
            <person name="Que T."/>
            <person name="Du C."/>
            <person name="Cheng J."/>
            <person name="Dai P."/>
            <person name="Han X."/>
            <person name="Huang E."/>
            <person name="Gao Y."/>
            <person name="Liu J."/>
            <person name="Shao H."/>
            <person name="Ye R."/>
            <person name="Li L."/>
            <person name="Wei W."/>
            <person name="Wang X."/>
            <person name="Wang C."/>
            <person name="Yang T."/>
            <person name="Huo Q."/>
            <person name="Li W."/>
            <person name="Guo W."/>
            <person name="Chen H."/>
            <person name="Zhou L."/>
            <person name="Ni X."/>
            <person name="Tian J."/>
            <person name="Zhou Y."/>
            <person name="Sheng Y."/>
            <person name="Liu T."/>
            <person name="Pan Y."/>
            <person name="Xia L."/>
            <person name="Li J."/>
            <person name="Zhao F."/>
            <person name="Cao W."/>
        </authorList>
    </citation>
    <scope>NUCLEOTIDE SEQUENCE</scope>
    <source>
        <strain evidence="1">Hyas-2018</strain>
    </source>
</reference>
<sequence>MDRMLLVVVACAAAGAAPQLRTVDPEEPDALLKFTLTELQRAKVESREMDDCHGLEVASIDTRDEKELRDLMEEVEAEEPPSPSAKDIEANNDITGDATYVAAFGRTT</sequence>
<evidence type="ECO:0000313" key="1">
    <source>
        <dbReference type="EMBL" id="KAH6929285.1"/>
    </source>
</evidence>
<gene>
    <name evidence="1" type="ORF">HPB50_025944</name>
</gene>
<protein>
    <submittedName>
        <fullName evidence="1">Uncharacterized protein</fullName>
    </submittedName>
</protein>
<name>A0ACB7S464_HYAAI</name>
<accession>A0ACB7S464</accession>
<dbReference type="Proteomes" id="UP000821845">
    <property type="component" value="Chromosome 6"/>
</dbReference>
<keyword evidence="2" id="KW-1185">Reference proteome</keyword>
<evidence type="ECO:0000313" key="2">
    <source>
        <dbReference type="Proteomes" id="UP000821845"/>
    </source>
</evidence>
<organism evidence="1 2">
    <name type="scientific">Hyalomma asiaticum</name>
    <name type="common">Tick</name>
    <dbReference type="NCBI Taxonomy" id="266040"/>
    <lineage>
        <taxon>Eukaryota</taxon>
        <taxon>Metazoa</taxon>
        <taxon>Ecdysozoa</taxon>
        <taxon>Arthropoda</taxon>
        <taxon>Chelicerata</taxon>
        <taxon>Arachnida</taxon>
        <taxon>Acari</taxon>
        <taxon>Parasitiformes</taxon>
        <taxon>Ixodida</taxon>
        <taxon>Ixodoidea</taxon>
        <taxon>Ixodidae</taxon>
        <taxon>Hyalomminae</taxon>
        <taxon>Hyalomma</taxon>
    </lineage>
</organism>
<comment type="caution">
    <text evidence="1">The sequence shown here is derived from an EMBL/GenBank/DDBJ whole genome shotgun (WGS) entry which is preliminary data.</text>
</comment>
<proteinExistence type="predicted"/>
<dbReference type="EMBL" id="CM023486">
    <property type="protein sequence ID" value="KAH6929285.1"/>
    <property type="molecule type" value="Genomic_DNA"/>
</dbReference>